<gene>
    <name evidence="7" type="ORF">BQ4739_LOCUS4235</name>
</gene>
<dbReference type="InterPro" id="IPR047217">
    <property type="entry name" value="S49_SppA_67K_type_N"/>
</dbReference>
<evidence type="ECO:0000259" key="6">
    <source>
        <dbReference type="Pfam" id="PF01343"/>
    </source>
</evidence>
<dbReference type="PANTHER" id="PTHR33209:SF1">
    <property type="entry name" value="PEPTIDASE S49 DOMAIN-CONTAINING PROTEIN"/>
    <property type="match status" value="1"/>
</dbReference>
<dbReference type="Gene3D" id="6.20.330.10">
    <property type="match status" value="1"/>
</dbReference>
<feature type="domain" description="Peptidase S49" evidence="6">
    <location>
        <begin position="224"/>
        <end position="373"/>
    </location>
</feature>
<accession>A0A383VFG6</accession>
<evidence type="ECO:0000313" key="7">
    <source>
        <dbReference type="EMBL" id="SZX63683.1"/>
    </source>
</evidence>
<keyword evidence="4" id="KW-0720">Serine protease</keyword>
<feature type="region of interest" description="Disordered" evidence="5">
    <location>
        <begin position="85"/>
        <end position="116"/>
    </location>
</feature>
<sequence length="773" mass="81440">MMLASGLSRCGVPAKACSGQRALPQLAAPMCRPASSLLPQLRLTTCHASSSDSEPSVLEQAASAVAPTNGASSSANSAATSVLATAAEVSSSTPSTPEPENNNNKDDKDAPKHLNWVPDASGLAPLKFEPLSGSEQGWANFKLLFALPWRRFKKDAVLTFKLEGEIPDQLQGRFSPGFSMPQIIDALEKAAVDPRIKGIAVEISPLAIGWAKAQELRRYIQLFRDSGKFATAYMKTAGEKEFYLASAFEEVAIAPTANIRLAGFSVAGTFLRGVLDKVGVEPQVQRIGAYKSAGDQLLRRDMSEAQREQLGELLDDIYEHFLDTLAQARGKTREEVADLLDRGVYDNEVLLAEGWVDSLKYEDELIEDLKKKTGGKEDEVAKVGLSRYSKVSRSAFGLNGKKRIAVLRAGGAILGKASGVASGSITPEGIIPKLRALAKNKKIAGVVLRVDSPGGDALASDLMWREIQKLAEKKPVVACMGDVAASGGYYMSMAAQAIVAQPLTVTGSIGVVTGKFNLAELYERVGYAKTLLSRGKFAEFLAADNRSFNEEEASLFEESAQFAYRSFRDKAAASRKMPVEDMQAVAQGRVWTGQRAQQRQLVDVLGGLHEAVALVKQAAGIEQGEKVTLLEVSRSQTSPLKLLGGGANVLAGLAALGSLAQGGTPSAAFSQALGAAVLQQAAGSLLPGMLPNGLTAAASLQLLQQVSAGQPLCYMTEVDASSLVSAGGVAVGAGAAGAAAGGLSSGLGGLFEDEEGLMQALFMQLEEAFEQLL</sequence>
<protein>
    <recommendedName>
        <fullName evidence="6">Peptidase S49 domain-containing protein</fullName>
    </recommendedName>
</protein>
<dbReference type="PANTHER" id="PTHR33209">
    <property type="entry name" value="PROTEASE 4"/>
    <property type="match status" value="1"/>
</dbReference>
<dbReference type="EMBL" id="FNXT01000337">
    <property type="protein sequence ID" value="SZX63683.1"/>
    <property type="molecule type" value="Genomic_DNA"/>
</dbReference>
<dbReference type="InterPro" id="IPR029045">
    <property type="entry name" value="ClpP/crotonase-like_dom_sf"/>
</dbReference>
<keyword evidence="8" id="KW-1185">Reference proteome</keyword>
<dbReference type="Pfam" id="PF01343">
    <property type="entry name" value="Peptidase_S49"/>
    <property type="match status" value="2"/>
</dbReference>
<dbReference type="Gene3D" id="3.90.226.10">
    <property type="entry name" value="2-enoyl-CoA Hydratase, Chain A, domain 1"/>
    <property type="match status" value="3"/>
</dbReference>
<evidence type="ECO:0000256" key="4">
    <source>
        <dbReference type="ARBA" id="ARBA00022825"/>
    </source>
</evidence>
<organism evidence="7 8">
    <name type="scientific">Tetradesmus obliquus</name>
    <name type="common">Green alga</name>
    <name type="synonym">Acutodesmus obliquus</name>
    <dbReference type="NCBI Taxonomy" id="3088"/>
    <lineage>
        <taxon>Eukaryota</taxon>
        <taxon>Viridiplantae</taxon>
        <taxon>Chlorophyta</taxon>
        <taxon>core chlorophytes</taxon>
        <taxon>Chlorophyceae</taxon>
        <taxon>CS clade</taxon>
        <taxon>Sphaeropleales</taxon>
        <taxon>Scenedesmaceae</taxon>
        <taxon>Tetradesmus</taxon>
    </lineage>
</organism>
<dbReference type="AlphaFoldDB" id="A0A383VFG6"/>
<dbReference type="CDD" id="cd07018">
    <property type="entry name" value="S49_SppA_67K_type"/>
    <property type="match status" value="1"/>
</dbReference>
<reference evidence="7 8" key="1">
    <citation type="submission" date="2016-10" db="EMBL/GenBank/DDBJ databases">
        <authorList>
            <person name="Cai Z."/>
        </authorList>
    </citation>
    <scope>NUCLEOTIDE SEQUENCE [LARGE SCALE GENOMIC DNA]</scope>
</reference>
<dbReference type="Proteomes" id="UP000256970">
    <property type="component" value="Unassembled WGS sequence"/>
</dbReference>
<evidence type="ECO:0000256" key="3">
    <source>
        <dbReference type="ARBA" id="ARBA00022801"/>
    </source>
</evidence>
<dbReference type="SUPFAM" id="SSF52096">
    <property type="entry name" value="ClpP/crotonase"/>
    <property type="match status" value="2"/>
</dbReference>
<dbReference type="GO" id="GO:0006508">
    <property type="term" value="P:proteolysis"/>
    <property type="evidence" value="ECO:0007669"/>
    <property type="project" value="UniProtKB-KW"/>
</dbReference>
<dbReference type="InterPro" id="IPR047272">
    <property type="entry name" value="S49_SppA_C"/>
</dbReference>
<feature type="compositionally biased region" description="Low complexity" evidence="5">
    <location>
        <begin position="85"/>
        <end position="102"/>
    </location>
</feature>
<dbReference type="InterPro" id="IPR004635">
    <property type="entry name" value="Pept_S49_SppA"/>
</dbReference>
<proteinExistence type="inferred from homology"/>
<comment type="similarity">
    <text evidence="1">Belongs to the peptidase S49 family.</text>
</comment>
<name>A0A383VFG6_TETOB</name>
<dbReference type="InterPro" id="IPR002142">
    <property type="entry name" value="Peptidase_S49"/>
</dbReference>
<evidence type="ECO:0000256" key="5">
    <source>
        <dbReference type="SAM" id="MobiDB-lite"/>
    </source>
</evidence>
<evidence type="ECO:0000313" key="8">
    <source>
        <dbReference type="Proteomes" id="UP000256970"/>
    </source>
</evidence>
<dbReference type="CDD" id="cd07023">
    <property type="entry name" value="S49_Sppa_N_C"/>
    <property type="match status" value="1"/>
</dbReference>
<dbReference type="STRING" id="3088.A0A383VFG6"/>
<evidence type="ECO:0000256" key="2">
    <source>
        <dbReference type="ARBA" id="ARBA00022670"/>
    </source>
</evidence>
<feature type="compositionally biased region" description="Basic and acidic residues" evidence="5">
    <location>
        <begin position="103"/>
        <end position="112"/>
    </location>
</feature>
<dbReference type="GO" id="GO:0008236">
    <property type="term" value="F:serine-type peptidase activity"/>
    <property type="evidence" value="ECO:0007669"/>
    <property type="project" value="UniProtKB-KW"/>
</dbReference>
<keyword evidence="2" id="KW-0645">Protease</keyword>
<keyword evidence="3" id="KW-0378">Hydrolase</keyword>
<evidence type="ECO:0000256" key="1">
    <source>
        <dbReference type="ARBA" id="ARBA00008683"/>
    </source>
</evidence>
<dbReference type="NCBIfam" id="TIGR00706">
    <property type="entry name" value="SppA_dom"/>
    <property type="match status" value="1"/>
</dbReference>
<feature type="domain" description="Peptidase S49" evidence="6">
    <location>
        <begin position="470"/>
        <end position="621"/>
    </location>
</feature>